<dbReference type="AlphaFoldDB" id="A0A7V5U368"/>
<accession>A0A7V5U368</accession>
<name>A0A7V5U368_9BACT</name>
<dbReference type="Proteomes" id="UP000886101">
    <property type="component" value="Unassembled WGS sequence"/>
</dbReference>
<dbReference type="EMBL" id="DROK01000256">
    <property type="protein sequence ID" value="HHI97892.1"/>
    <property type="molecule type" value="Genomic_DNA"/>
</dbReference>
<sequence>MNIYLRNIHNVVKSYGRQVGKKFSWGRPKESEDKVTISEEGRNLVNQLARRLRQQEGAENLAGTSKKLTFKILDTENGEERIEEIAFDEQAELLERVVAKIMQAKGE</sequence>
<evidence type="ECO:0000313" key="1">
    <source>
        <dbReference type="EMBL" id="HHI97892.1"/>
    </source>
</evidence>
<comment type="caution">
    <text evidence="1">The sequence shown here is derived from an EMBL/GenBank/DDBJ whole genome shotgun (WGS) entry which is preliminary data.</text>
</comment>
<organism evidence="1">
    <name type="scientific">Thermodesulfatator atlanticus</name>
    <dbReference type="NCBI Taxonomy" id="501497"/>
    <lineage>
        <taxon>Bacteria</taxon>
        <taxon>Pseudomonadati</taxon>
        <taxon>Thermodesulfobacteriota</taxon>
        <taxon>Thermodesulfobacteria</taxon>
        <taxon>Thermodesulfobacteriales</taxon>
        <taxon>Thermodesulfatatoraceae</taxon>
        <taxon>Thermodesulfatator</taxon>
    </lineage>
</organism>
<protein>
    <submittedName>
        <fullName evidence="1">Uncharacterized protein</fullName>
    </submittedName>
</protein>
<gene>
    <name evidence="1" type="ORF">ENJ96_08560</name>
</gene>
<proteinExistence type="predicted"/>
<reference evidence="1" key="1">
    <citation type="journal article" date="2020" name="mSystems">
        <title>Genome- and Community-Level Interaction Insights into Carbon Utilization and Element Cycling Functions of Hydrothermarchaeota in Hydrothermal Sediment.</title>
        <authorList>
            <person name="Zhou Z."/>
            <person name="Liu Y."/>
            <person name="Xu W."/>
            <person name="Pan J."/>
            <person name="Luo Z.H."/>
            <person name="Li M."/>
        </authorList>
    </citation>
    <scope>NUCLEOTIDE SEQUENCE [LARGE SCALE GENOMIC DNA]</scope>
    <source>
        <strain evidence="1">HyVt-533</strain>
    </source>
</reference>